<name>A0A5D2HY77_GOSTO</name>
<reference evidence="1 2" key="1">
    <citation type="submission" date="2019-07" db="EMBL/GenBank/DDBJ databases">
        <title>WGS assembly of Gossypium tomentosum.</title>
        <authorList>
            <person name="Chen Z.J."/>
            <person name="Sreedasyam A."/>
            <person name="Ando A."/>
            <person name="Song Q."/>
            <person name="De L."/>
            <person name="Hulse-Kemp A."/>
            <person name="Ding M."/>
            <person name="Ye W."/>
            <person name="Kirkbride R."/>
            <person name="Jenkins J."/>
            <person name="Plott C."/>
            <person name="Lovell J."/>
            <person name="Lin Y.-M."/>
            <person name="Vaughn R."/>
            <person name="Liu B."/>
            <person name="Li W."/>
            <person name="Simpson S."/>
            <person name="Scheffler B."/>
            <person name="Saski C."/>
            <person name="Grover C."/>
            <person name="Hu G."/>
            <person name="Conover J."/>
            <person name="Carlson J."/>
            <person name="Shu S."/>
            <person name="Boston L."/>
            <person name="Williams M."/>
            <person name="Peterson D."/>
            <person name="Mcgee K."/>
            <person name="Jones D."/>
            <person name="Wendel J."/>
            <person name="Stelly D."/>
            <person name="Grimwood J."/>
            <person name="Schmutz J."/>
        </authorList>
    </citation>
    <scope>NUCLEOTIDE SEQUENCE [LARGE SCALE GENOMIC DNA]</scope>
    <source>
        <strain evidence="1">7179.01</strain>
    </source>
</reference>
<evidence type="ECO:0000313" key="1">
    <source>
        <dbReference type="EMBL" id="TYH34930.1"/>
    </source>
</evidence>
<organism evidence="1 2">
    <name type="scientific">Gossypium tomentosum</name>
    <name type="common">Hawaiian cotton</name>
    <name type="synonym">Gossypium sandvicense</name>
    <dbReference type="NCBI Taxonomy" id="34277"/>
    <lineage>
        <taxon>Eukaryota</taxon>
        <taxon>Viridiplantae</taxon>
        <taxon>Streptophyta</taxon>
        <taxon>Embryophyta</taxon>
        <taxon>Tracheophyta</taxon>
        <taxon>Spermatophyta</taxon>
        <taxon>Magnoliopsida</taxon>
        <taxon>eudicotyledons</taxon>
        <taxon>Gunneridae</taxon>
        <taxon>Pentapetalae</taxon>
        <taxon>rosids</taxon>
        <taxon>malvids</taxon>
        <taxon>Malvales</taxon>
        <taxon>Malvaceae</taxon>
        <taxon>Malvoideae</taxon>
        <taxon>Gossypium</taxon>
    </lineage>
</organism>
<dbReference type="Proteomes" id="UP000322667">
    <property type="component" value="Chromosome D13"/>
</dbReference>
<dbReference type="EMBL" id="CM017635">
    <property type="protein sequence ID" value="TYH34930.1"/>
    <property type="molecule type" value="Genomic_DNA"/>
</dbReference>
<dbReference type="AlphaFoldDB" id="A0A5D2HY77"/>
<gene>
    <name evidence="1" type="ORF">ES332_D13G159200v1</name>
</gene>
<accession>A0A5D2HY77</accession>
<proteinExistence type="predicted"/>
<evidence type="ECO:0000313" key="2">
    <source>
        <dbReference type="Proteomes" id="UP000322667"/>
    </source>
</evidence>
<sequence length="76" mass="8354">MYLILSRRSVAPYLDPTASLMRTPVLQLQTKKVLRTEKTPVGSPRKTEKSACGVFTKGIDMILLASTSSNVTKKSL</sequence>
<keyword evidence="2" id="KW-1185">Reference proteome</keyword>
<protein>
    <submittedName>
        <fullName evidence="1">Uncharacterized protein</fullName>
    </submittedName>
</protein>